<dbReference type="HOGENOM" id="CLU_2761450_0_0_1"/>
<reference evidence="2" key="2">
    <citation type="submission" date="2013-12" db="EMBL/GenBank/DDBJ databases">
        <authorList>
            <person name="Yu Y."/>
            <person name="Lee S."/>
            <person name="de Baynast K."/>
            <person name="Wissotski M."/>
            <person name="Liu L."/>
            <person name="Talag J."/>
            <person name="Goicoechea J."/>
            <person name="Angelova A."/>
            <person name="Jetty R."/>
            <person name="Kudrna D."/>
            <person name="Golser W."/>
            <person name="Rivera L."/>
            <person name="Zhang J."/>
            <person name="Wing R."/>
        </authorList>
    </citation>
    <scope>NUCLEOTIDE SEQUENCE</scope>
</reference>
<dbReference type="Proteomes" id="UP000032180">
    <property type="component" value="Chromosome 6"/>
</dbReference>
<evidence type="ECO:0000313" key="1">
    <source>
        <dbReference type="EnsemblPlants" id="LPERR06G14200.1"/>
    </source>
</evidence>
<accession>A0A0D9WQW5</accession>
<name>A0A0D9WQW5_9ORYZ</name>
<dbReference type="AlphaFoldDB" id="A0A0D9WQW5"/>
<sequence length="70" mass="8067">MAQVTLNYVKILLKIEDQLGPDKPTMTHDERVDGIFHSTIEVDLVNWVPKGFRDILDKHGDMEGSKWFPT</sequence>
<proteinExistence type="predicted"/>
<dbReference type="EnsemblPlants" id="LPERR06G14200.1">
    <property type="protein sequence ID" value="LPERR06G14200.1"/>
    <property type="gene ID" value="LPERR06G14200"/>
</dbReference>
<reference evidence="1" key="3">
    <citation type="submission" date="2015-04" db="UniProtKB">
        <authorList>
            <consortium name="EnsemblPlants"/>
        </authorList>
    </citation>
    <scope>IDENTIFICATION</scope>
</reference>
<protein>
    <submittedName>
        <fullName evidence="1">Uncharacterized protein</fullName>
    </submittedName>
</protein>
<reference evidence="1 2" key="1">
    <citation type="submission" date="2012-08" db="EMBL/GenBank/DDBJ databases">
        <title>Oryza genome evolution.</title>
        <authorList>
            <person name="Wing R.A."/>
        </authorList>
    </citation>
    <scope>NUCLEOTIDE SEQUENCE</scope>
</reference>
<evidence type="ECO:0000313" key="2">
    <source>
        <dbReference type="Proteomes" id="UP000032180"/>
    </source>
</evidence>
<organism evidence="1 2">
    <name type="scientific">Leersia perrieri</name>
    <dbReference type="NCBI Taxonomy" id="77586"/>
    <lineage>
        <taxon>Eukaryota</taxon>
        <taxon>Viridiplantae</taxon>
        <taxon>Streptophyta</taxon>
        <taxon>Embryophyta</taxon>
        <taxon>Tracheophyta</taxon>
        <taxon>Spermatophyta</taxon>
        <taxon>Magnoliopsida</taxon>
        <taxon>Liliopsida</taxon>
        <taxon>Poales</taxon>
        <taxon>Poaceae</taxon>
        <taxon>BOP clade</taxon>
        <taxon>Oryzoideae</taxon>
        <taxon>Oryzeae</taxon>
        <taxon>Oryzinae</taxon>
        <taxon>Leersia</taxon>
    </lineage>
</organism>
<dbReference type="Gramene" id="LPERR06G14200.1">
    <property type="protein sequence ID" value="LPERR06G14200.1"/>
    <property type="gene ID" value="LPERR06G14200"/>
</dbReference>
<keyword evidence="2" id="KW-1185">Reference proteome</keyword>